<evidence type="ECO:0000256" key="1">
    <source>
        <dbReference type="SAM" id="SignalP"/>
    </source>
</evidence>
<feature type="signal peptide" evidence="1">
    <location>
        <begin position="1"/>
        <end position="31"/>
    </location>
</feature>
<proteinExistence type="predicted"/>
<feature type="chain" id="PRO_5037220028" evidence="1">
    <location>
        <begin position="32"/>
        <end position="66"/>
    </location>
</feature>
<organism evidence="2 3">
    <name type="scientific">Carya illinoinensis</name>
    <name type="common">Pecan</name>
    <dbReference type="NCBI Taxonomy" id="32201"/>
    <lineage>
        <taxon>Eukaryota</taxon>
        <taxon>Viridiplantae</taxon>
        <taxon>Streptophyta</taxon>
        <taxon>Embryophyta</taxon>
        <taxon>Tracheophyta</taxon>
        <taxon>Spermatophyta</taxon>
        <taxon>Magnoliopsida</taxon>
        <taxon>eudicotyledons</taxon>
        <taxon>Gunneridae</taxon>
        <taxon>Pentapetalae</taxon>
        <taxon>rosids</taxon>
        <taxon>fabids</taxon>
        <taxon>Fagales</taxon>
        <taxon>Juglandaceae</taxon>
        <taxon>Carya</taxon>
    </lineage>
</organism>
<dbReference type="EMBL" id="CM031839">
    <property type="protein sequence ID" value="KAG6675693.1"/>
    <property type="molecule type" value="Genomic_DNA"/>
</dbReference>
<keyword evidence="1" id="KW-0732">Signal</keyword>
<protein>
    <submittedName>
        <fullName evidence="2">Uncharacterized protein</fullName>
    </submittedName>
</protein>
<evidence type="ECO:0000313" key="2">
    <source>
        <dbReference type="EMBL" id="KAG6675693.1"/>
    </source>
</evidence>
<gene>
    <name evidence="2" type="ORF">I3842_15G116400</name>
</gene>
<reference evidence="2" key="1">
    <citation type="submission" date="2021-01" db="EMBL/GenBank/DDBJ databases">
        <authorList>
            <person name="Lovell J.T."/>
            <person name="Bentley N."/>
            <person name="Bhattarai G."/>
            <person name="Jenkins J.W."/>
            <person name="Sreedasyam A."/>
            <person name="Alarcon Y."/>
            <person name="Bock C."/>
            <person name="Boston L."/>
            <person name="Carlson J."/>
            <person name="Cervantes K."/>
            <person name="Clermont K."/>
            <person name="Krom N."/>
            <person name="Kubenka K."/>
            <person name="Mamidi S."/>
            <person name="Mattison C."/>
            <person name="Monteros M."/>
            <person name="Pisani C."/>
            <person name="Plott C."/>
            <person name="Rajasekar S."/>
            <person name="Rhein H.S."/>
            <person name="Rohla C."/>
            <person name="Song M."/>
            <person name="Hilaire R.S."/>
            <person name="Shu S."/>
            <person name="Wells L."/>
            <person name="Wang X."/>
            <person name="Webber J."/>
            <person name="Heerema R.J."/>
            <person name="Klein P."/>
            <person name="Conner P."/>
            <person name="Grauke L."/>
            <person name="Grimwood J."/>
            <person name="Schmutz J."/>
            <person name="Randall J.J."/>
        </authorList>
    </citation>
    <scope>NUCLEOTIDE SEQUENCE</scope>
    <source>
        <tissue evidence="2">Leaf</tissue>
    </source>
</reference>
<comment type="caution">
    <text evidence="2">The sequence shown here is derived from an EMBL/GenBank/DDBJ whole genome shotgun (WGS) entry which is preliminary data.</text>
</comment>
<dbReference type="AlphaFoldDB" id="A0A922ACQ9"/>
<accession>A0A922ACQ9</accession>
<sequence length="66" mass="7178">MEGAIFFRSKLNGVALSLFVLSCIELLTSKCEEMCIALRASSQGLKGRGLEHKADKATSRLTGSFR</sequence>
<name>A0A922ACQ9_CARIL</name>
<dbReference type="Proteomes" id="UP000811246">
    <property type="component" value="Chromosome 15"/>
</dbReference>
<evidence type="ECO:0000313" key="3">
    <source>
        <dbReference type="Proteomes" id="UP000811246"/>
    </source>
</evidence>